<dbReference type="Pfam" id="PF00488">
    <property type="entry name" value="MutS_V"/>
    <property type="match status" value="1"/>
</dbReference>
<dbReference type="Gene3D" id="3.40.50.300">
    <property type="entry name" value="P-loop containing nucleotide triphosphate hydrolases"/>
    <property type="match status" value="1"/>
</dbReference>
<dbReference type="InterPro" id="IPR027417">
    <property type="entry name" value="P-loop_NTPase"/>
</dbReference>
<dbReference type="SUPFAM" id="SSF48334">
    <property type="entry name" value="DNA repair protein MutS, domain III"/>
    <property type="match status" value="1"/>
</dbReference>
<name>A0A017SF11_ASPRC</name>
<dbReference type="AlphaFoldDB" id="A0A017SF11"/>
<dbReference type="GO" id="GO:0051026">
    <property type="term" value="P:chiasma assembly"/>
    <property type="evidence" value="ECO:0007669"/>
    <property type="project" value="TreeGrafter"/>
</dbReference>
<dbReference type="InterPro" id="IPR000432">
    <property type="entry name" value="DNA_mismatch_repair_MutS_C"/>
</dbReference>
<evidence type="ECO:0000256" key="3">
    <source>
        <dbReference type="ARBA" id="ARBA00022840"/>
    </source>
</evidence>
<dbReference type="HOGENOM" id="CLU_002472_8_0_1"/>
<organism evidence="6 7">
    <name type="scientific">Aspergillus ruber (strain CBS 135680)</name>
    <dbReference type="NCBI Taxonomy" id="1388766"/>
    <lineage>
        <taxon>Eukaryota</taxon>
        <taxon>Fungi</taxon>
        <taxon>Dikarya</taxon>
        <taxon>Ascomycota</taxon>
        <taxon>Pezizomycotina</taxon>
        <taxon>Eurotiomycetes</taxon>
        <taxon>Eurotiomycetidae</taxon>
        <taxon>Eurotiales</taxon>
        <taxon>Aspergillaceae</taxon>
        <taxon>Aspergillus</taxon>
        <taxon>Aspergillus subgen. Aspergillus</taxon>
    </lineage>
</organism>
<reference evidence="7" key="1">
    <citation type="journal article" date="2014" name="Nat. Commun.">
        <title>Genomic adaptations of the halophilic Dead Sea filamentous fungus Eurotium rubrum.</title>
        <authorList>
            <person name="Kis-Papo T."/>
            <person name="Weig A.R."/>
            <person name="Riley R."/>
            <person name="Persoh D."/>
            <person name="Salamov A."/>
            <person name="Sun H."/>
            <person name="Lipzen A."/>
            <person name="Wasser S.P."/>
            <person name="Rambold G."/>
            <person name="Grigoriev I.V."/>
            <person name="Nevo E."/>
        </authorList>
    </citation>
    <scope>NUCLEOTIDE SEQUENCE [LARGE SCALE GENOMIC DNA]</scope>
    <source>
        <strain evidence="7">CBS 135680</strain>
    </source>
</reference>
<dbReference type="Proteomes" id="UP000019804">
    <property type="component" value="Unassembled WGS sequence"/>
</dbReference>
<keyword evidence="7" id="KW-1185">Reference proteome</keyword>
<comment type="similarity">
    <text evidence="1">Belongs to the DNA mismatch repair MutS family.</text>
</comment>
<accession>A0A017SF11</accession>
<dbReference type="SMART" id="SM00534">
    <property type="entry name" value="MUTSac"/>
    <property type="match status" value="1"/>
</dbReference>
<dbReference type="InterPro" id="IPR045076">
    <property type="entry name" value="MutS"/>
</dbReference>
<dbReference type="EMBL" id="KK088422">
    <property type="protein sequence ID" value="EYE95366.1"/>
    <property type="molecule type" value="Genomic_DNA"/>
</dbReference>
<dbReference type="InterPro" id="IPR036187">
    <property type="entry name" value="DNA_mismatch_repair_MutS_sf"/>
</dbReference>
<dbReference type="OrthoDB" id="29596at2759"/>
<evidence type="ECO:0000256" key="4">
    <source>
        <dbReference type="ARBA" id="ARBA00023125"/>
    </source>
</evidence>
<dbReference type="PANTHER" id="PTHR11361">
    <property type="entry name" value="DNA MISMATCH REPAIR PROTEIN MUTS FAMILY MEMBER"/>
    <property type="match status" value="1"/>
</dbReference>
<dbReference type="GO" id="GO:0140664">
    <property type="term" value="F:ATP-dependent DNA damage sensor activity"/>
    <property type="evidence" value="ECO:0007669"/>
    <property type="project" value="InterPro"/>
</dbReference>
<evidence type="ECO:0000256" key="1">
    <source>
        <dbReference type="ARBA" id="ARBA00006271"/>
    </source>
</evidence>
<dbReference type="GO" id="GO:0005634">
    <property type="term" value="C:nucleus"/>
    <property type="evidence" value="ECO:0007669"/>
    <property type="project" value="TreeGrafter"/>
</dbReference>
<feature type="domain" description="DNA mismatch repair proteins mutS family" evidence="5">
    <location>
        <begin position="494"/>
        <end position="694"/>
    </location>
</feature>
<evidence type="ECO:0000313" key="7">
    <source>
        <dbReference type="Proteomes" id="UP000019804"/>
    </source>
</evidence>
<protein>
    <recommendedName>
        <fullName evidence="5">DNA mismatch repair proteins mutS family domain-containing protein</fullName>
    </recommendedName>
</protein>
<gene>
    <name evidence="6" type="ORF">EURHEDRAFT_530744</name>
</gene>
<sequence length="705" mass="78175">MLTAMAVILQTKPTVLLASAHVDYLTSRGLNSGQEDETQTYLSYQLDIRPSQEFSGPSAKSKLTALEISATHEQCMQFFVPHGGIIGSEEMETEATSLTLQEGRLLHMSSSVDMENAITIGCAGAILTHLQRRRATDMVPGNRASDLFSINSLRMFGLQDTILINGNALLSLQIIQSESHPSMFDQGPGKKSSSSKEGLSIYGIFHQFANTIRELHDFISVFLRPDNFKCSEKMTKSLKHIKNLRPVMINLRKGISTGSAKITGFRTTVWATLLAFAFYGIDINEALRELSGADALSLRSKALQMFEAAQLYRAERMIQEIVDVDSSDEQSRTIVKSDLDRELDMIKDNHDGLNSLLKQVAMEVATKIPESFNIAIPLNNRGEPLFNGSNENWELIYYRESSILQGSTDERDGWQIGRHIGLICEKEIVIVYDIAQIVLRFEDMLVEVSDICGQIDSLIATTQAAIFYKLVRPKLVQENIVIIRADRPEAGHSPSMLLLTGPDYSGKSVYMKQATLIIYLAQVGSFVPAESAEVGITDKILVKMNAQGSVSKKVTSRSLLLIDEFGKGTLGNGWWSQISLSTAASYRSRISNTNGIGLACGILEYLLSLREGPKVIAATHFHEVFENDFLRVRPRLWLGHMEVQVCEETRDAEDQITYLCNPRPGRSNESFGTICAAINGINQTVVDRANELSLLSARALEEAMR</sequence>
<dbReference type="PANTHER" id="PTHR11361:SF20">
    <property type="entry name" value="MUTS PROTEIN HOMOLOG 5"/>
    <property type="match status" value="1"/>
</dbReference>
<keyword evidence="4" id="KW-0238">DNA-binding</keyword>
<dbReference type="STRING" id="1388766.A0A017SF11"/>
<proteinExistence type="inferred from homology"/>
<dbReference type="GeneID" id="63702287"/>
<dbReference type="GO" id="GO:0030983">
    <property type="term" value="F:mismatched DNA binding"/>
    <property type="evidence" value="ECO:0007669"/>
    <property type="project" value="InterPro"/>
</dbReference>
<keyword evidence="3" id="KW-0067">ATP-binding</keyword>
<dbReference type="GO" id="GO:0005524">
    <property type="term" value="F:ATP binding"/>
    <property type="evidence" value="ECO:0007669"/>
    <property type="project" value="UniProtKB-KW"/>
</dbReference>
<keyword evidence="2" id="KW-0547">Nucleotide-binding</keyword>
<evidence type="ECO:0000313" key="6">
    <source>
        <dbReference type="EMBL" id="EYE95366.1"/>
    </source>
</evidence>
<dbReference type="Gene3D" id="1.10.1420.10">
    <property type="match status" value="1"/>
</dbReference>
<evidence type="ECO:0000256" key="2">
    <source>
        <dbReference type="ARBA" id="ARBA00022741"/>
    </source>
</evidence>
<dbReference type="SUPFAM" id="SSF52540">
    <property type="entry name" value="P-loop containing nucleoside triphosphate hydrolases"/>
    <property type="match status" value="1"/>
</dbReference>
<evidence type="ECO:0000259" key="5">
    <source>
        <dbReference type="SMART" id="SM00534"/>
    </source>
</evidence>
<dbReference type="GO" id="GO:0006298">
    <property type="term" value="P:mismatch repair"/>
    <property type="evidence" value="ECO:0007669"/>
    <property type="project" value="InterPro"/>
</dbReference>
<dbReference type="RefSeq" id="XP_040639054.1">
    <property type="nucleotide sequence ID" value="XM_040787163.1"/>
</dbReference>